<keyword evidence="2" id="KW-1133">Transmembrane helix</keyword>
<gene>
    <name evidence="3" type="ORF">BSAL_27655</name>
</gene>
<feature type="transmembrane region" description="Helical" evidence="2">
    <location>
        <begin position="6"/>
        <end position="24"/>
    </location>
</feature>
<protein>
    <submittedName>
        <fullName evidence="3">Transmembrane protein, putative</fullName>
    </submittedName>
</protein>
<evidence type="ECO:0000256" key="1">
    <source>
        <dbReference type="SAM" id="MobiDB-lite"/>
    </source>
</evidence>
<dbReference type="EMBL" id="CYKH01001849">
    <property type="protein sequence ID" value="CUG90587.1"/>
    <property type="molecule type" value="Genomic_DNA"/>
</dbReference>
<dbReference type="VEuPathDB" id="TriTrypDB:BSAL_83745"/>
<dbReference type="AlphaFoldDB" id="A0A0S4JK05"/>
<proteinExistence type="predicted"/>
<name>A0A0S4JK05_BODSA</name>
<accession>A0A0S4JK05</accession>
<keyword evidence="4" id="KW-1185">Reference proteome</keyword>
<sequence>MMHVTVYTSGIVATGRIIGVFLWISQLSLVDTSIVLHDVDIDDGGISGQASGVLFSSLPPSRNVSVTYINAVVSFIGATYYGAYVVDSDMSSSTFLFQNHTLFGGDLAVMYAIAVFTTSLSFNSVVAVSDIQIMSGASNLVAFGACTLSNSIMNISNIELQASINGGNLATITYTTNGVGSLISDMAISISDCYCAIDFVGSMTVLTVSKSVIRRVTIDTFNVTLDGDSGMGVVVSGSPATVALLSVIVWLLVEYPIFISSMNVSNSTVTVRDTVLVPLTNYAAVLQNMSTSQFYFNLMNVTVGPSSSRSVSLAILAYVVISLWDRESVAVINCTQGSMHAGPMLRMASVIFSGQSTISLALQGQFLYPSAVNGYVVFVTGCSLQNRSSIALHLPQATTSLRAVATLAPYQIQETNISFGSFLVIDGGDGGGSSVQWATSVSVVMLSTLFLSDSSSVILKNVNLRNTLANRLYSATSCVVVQESWFMSNSSFTLRDVNMTLTNVSTSTFTVQAIGINPFNTIFDASHLIIQDIRCLDRVNDLIPSTTDPGLAGCVVLQEVAVRNRSELIVRKITSVSTSVFRVLLLEDCAVSEQSSVSLLEASVITLVPSKRVILGGAAIINKVVSLVRLISSQDSSISMLSNSAFLTTNNMLLGPAADLMLAYIVDGTLAATDVRISNVFITLPDAQCASATSTVIPTADLLRVTNATFAPGATVTLKDVVLNFSDCSSLAVIESCTVSDVTALNMSVSGISMEYSTTPSLRRAPINISGVDVFGSGRIAVTLSNIDATACPGGCILVNAVRTVSSSSLVRPLVQVVFVDSVFRLLPSSSAQAAPTITTTTLSGNILMLSNCSSTSSALRGLVGIELHNTTIQLQSGGIAAFNISIGSNIDVFIGPNSRILSTMWPLLTFNHNSSNAITPVMLLATNSPSSSINVTLDRATLIGAMKLATTTTSTSVSSNNMFASVFCSQWGRHPYSQLSLITPTSAVDLNSIGLARSTSINSFFPFSKTNTSQLCSLVARGQQSGSFEQTTSQQLHMTTTGTSSMHPTASSALSPTVTLPIPPPVPLVAPPAPGISAASLTAAAGAVLSGGGGA</sequence>
<evidence type="ECO:0000313" key="3">
    <source>
        <dbReference type="EMBL" id="CUG90587.1"/>
    </source>
</evidence>
<keyword evidence="2" id="KW-0472">Membrane</keyword>
<dbReference type="Proteomes" id="UP000051952">
    <property type="component" value="Unassembled WGS sequence"/>
</dbReference>
<feature type="non-terminal residue" evidence="3">
    <location>
        <position position="1096"/>
    </location>
</feature>
<organism evidence="3 4">
    <name type="scientific">Bodo saltans</name>
    <name type="common">Flagellated protozoan</name>
    <dbReference type="NCBI Taxonomy" id="75058"/>
    <lineage>
        <taxon>Eukaryota</taxon>
        <taxon>Discoba</taxon>
        <taxon>Euglenozoa</taxon>
        <taxon>Kinetoplastea</taxon>
        <taxon>Metakinetoplastina</taxon>
        <taxon>Eubodonida</taxon>
        <taxon>Bodonidae</taxon>
        <taxon>Bodo</taxon>
    </lineage>
</organism>
<feature type="transmembrane region" description="Helical" evidence="2">
    <location>
        <begin position="108"/>
        <end position="128"/>
    </location>
</feature>
<reference evidence="4" key="1">
    <citation type="submission" date="2015-09" db="EMBL/GenBank/DDBJ databases">
        <authorList>
            <consortium name="Pathogen Informatics"/>
        </authorList>
    </citation>
    <scope>NUCLEOTIDE SEQUENCE [LARGE SCALE GENOMIC DNA]</scope>
    <source>
        <strain evidence="4">Lake Konstanz</strain>
    </source>
</reference>
<feature type="transmembrane region" description="Helical" evidence="2">
    <location>
        <begin position="231"/>
        <end position="253"/>
    </location>
</feature>
<evidence type="ECO:0000256" key="2">
    <source>
        <dbReference type="SAM" id="Phobius"/>
    </source>
</evidence>
<feature type="region of interest" description="Disordered" evidence="1">
    <location>
        <begin position="1028"/>
        <end position="1056"/>
    </location>
</feature>
<feature type="transmembrane region" description="Helical" evidence="2">
    <location>
        <begin position="66"/>
        <end position="86"/>
    </location>
</feature>
<evidence type="ECO:0000313" key="4">
    <source>
        <dbReference type="Proteomes" id="UP000051952"/>
    </source>
</evidence>
<keyword evidence="2 3" id="KW-0812">Transmembrane</keyword>